<organism evidence="2 3">
    <name type="scientific">Mycobacterium marseillense</name>
    <dbReference type="NCBI Taxonomy" id="701042"/>
    <lineage>
        <taxon>Bacteria</taxon>
        <taxon>Bacillati</taxon>
        <taxon>Actinomycetota</taxon>
        <taxon>Actinomycetes</taxon>
        <taxon>Mycobacteriales</taxon>
        <taxon>Mycobacteriaceae</taxon>
        <taxon>Mycobacterium</taxon>
        <taxon>Mycobacterium avium complex (MAC)</taxon>
    </lineage>
</organism>
<reference evidence="2 3" key="1">
    <citation type="submission" date="2017-08" db="EMBL/GenBank/DDBJ databases">
        <title>Phylogentic analysis of Mycobacterium avium complex whole genomes.</title>
        <authorList>
            <person name="Caverly L.J."/>
            <person name="Spilker T."/>
            <person name="LiPuma J."/>
        </authorList>
    </citation>
    <scope>NUCLEOTIDE SEQUENCE [LARGE SCALE GENOMIC DNA]</scope>
    <source>
        <strain evidence="2 3">FLAC0026</strain>
    </source>
</reference>
<sequence>MLDAVAKDLRHSASRRSRNLRRLAGPTDNIDNDKTIECPGRRRKALHCPAFRQYGRELRMRRGLFVTGSAERALQ</sequence>
<feature type="compositionally biased region" description="Basic residues" evidence="1">
    <location>
        <begin position="12"/>
        <end position="21"/>
    </location>
</feature>
<proteinExistence type="predicted"/>
<dbReference type="Proteomes" id="UP000216246">
    <property type="component" value="Chromosome"/>
</dbReference>
<protein>
    <submittedName>
        <fullName evidence="2">Uncharacterized protein</fullName>
    </submittedName>
</protein>
<accession>A0AAC9VUA6</accession>
<feature type="compositionally biased region" description="Basic and acidic residues" evidence="1">
    <location>
        <begin position="1"/>
        <end position="11"/>
    </location>
</feature>
<dbReference type="KEGG" id="mmal:CKJ54_13645"/>
<name>A0AAC9VUA6_9MYCO</name>
<dbReference type="EMBL" id="CP023147">
    <property type="protein sequence ID" value="ASW90799.1"/>
    <property type="molecule type" value="Genomic_DNA"/>
</dbReference>
<gene>
    <name evidence="2" type="ORF">CKJ54_13645</name>
</gene>
<evidence type="ECO:0000313" key="2">
    <source>
        <dbReference type="EMBL" id="ASW90799.1"/>
    </source>
</evidence>
<feature type="region of interest" description="Disordered" evidence="1">
    <location>
        <begin position="1"/>
        <end position="36"/>
    </location>
</feature>
<dbReference type="AlphaFoldDB" id="A0AAC9VUA6"/>
<evidence type="ECO:0000313" key="3">
    <source>
        <dbReference type="Proteomes" id="UP000216246"/>
    </source>
</evidence>
<evidence type="ECO:0000256" key="1">
    <source>
        <dbReference type="SAM" id="MobiDB-lite"/>
    </source>
</evidence>